<keyword evidence="2" id="KW-0732">Signal</keyword>
<reference evidence="4" key="1">
    <citation type="journal article" date="2012" name="J. Bacteriol.">
        <title>Revised Genome Sequence of Burkholderia thailandensis MSMB43 with Improved Annotation.</title>
        <authorList>
            <person name="Zhuo Y."/>
            <person name="Liu L."/>
            <person name="Wang Q."/>
            <person name="Liu X."/>
            <person name="Ren B."/>
            <person name="Liu M."/>
            <person name="Ni P."/>
            <person name="Cheng Y.Q."/>
            <person name="Zhang L."/>
        </authorList>
    </citation>
    <scope>NUCLEOTIDE SEQUENCE [LARGE SCALE GENOMIC DNA]</scope>
    <source>
        <strain evidence="4">MSMB43</strain>
    </source>
</reference>
<feature type="region of interest" description="Disordered" evidence="1">
    <location>
        <begin position="72"/>
        <end position="101"/>
    </location>
</feature>
<name>A0ABN0G754_9BURK</name>
<feature type="signal peptide" evidence="2">
    <location>
        <begin position="1"/>
        <end position="22"/>
    </location>
</feature>
<evidence type="ECO:0000313" key="4">
    <source>
        <dbReference type="Proteomes" id="UP000004682"/>
    </source>
</evidence>
<gene>
    <name evidence="3" type="ORF">A33K_15927</name>
</gene>
<evidence type="ECO:0000313" key="3">
    <source>
        <dbReference type="EMBL" id="EIP87906.1"/>
    </source>
</evidence>
<organism evidence="3 4">
    <name type="scientific">Burkholderia humptydooensis MSMB43</name>
    <dbReference type="NCBI Taxonomy" id="441157"/>
    <lineage>
        <taxon>Bacteria</taxon>
        <taxon>Pseudomonadati</taxon>
        <taxon>Pseudomonadota</taxon>
        <taxon>Betaproteobacteria</taxon>
        <taxon>Burkholderiales</taxon>
        <taxon>Burkholderiaceae</taxon>
        <taxon>Burkholderia</taxon>
        <taxon>pseudomallei group</taxon>
    </lineage>
</organism>
<sequence length="101" mass="11010">MKLSIFIAAACAAFALTTAARAQTSQTYRFGEGQSGLSGQSSDMHAAPRRRRTFASTARIMRGIRAPCVRHGRTRITDDVSGRAQARLTAPATHRLPQPRR</sequence>
<evidence type="ECO:0000256" key="1">
    <source>
        <dbReference type="SAM" id="MobiDB-lite"/>
    </source>
</evidence>
<keyword evidence="4" id="KW-1185">Reference proteome</keyword>
<protein>
    <submittedName>
        <fullName evidence="3">Uncharacterized protein</fullName>
    </submittedName>
</protein>
<feature type="chain" id="PRO_5045431265" evidence="2">
    <location>
        <begin position="23"/>
        <end position="101"/>
    </location>
</feature>
<evidence type="ECO:0000256" key="2">
    <source>
        <dbReference type="SAM" id="SignalP"/>
    </source>
</evidence>
<dbReference type="EMBL" id="JH692063">
    <property type="protein sequence ID" value="EIP87906.1"/>
    <property type="molecule type" value="Genomic_DNA"/>
</dbReference>
<feature type="compositionally biased region" description="Low complexity" evidence="1">
    <location>
        <begin position="31"/>
        <end position="42"/>
    </location>
</feature>
<feature type="region of interest" description="Disordered" evidence="1">
    <location>
        <begin position="29"/>
        <end position="50"/>
    </location>
</feature>
<dbReference type="Proteomes" id="UP000004682">
    <property type="component" value="Unassembled WGS sequence"/>
</dbReference>
<accession>A0ABN0G754</accession>
<proteinExistence type="predicted"/>